<dbReference type="EMBL" id="LR796273">
    <property type="protein sequence ID" value="CAB4133066.1"/>
    <property type="molecule type" value="Genomic_DNA"/>
</dbReference>
<gene>
    <name evidence="1" type="ORF">UFOVP252_45</name>
</gene>
<proteinExistence type="predicted"/>
<accession>A0A6J5LIW5</accession>
<reference evidence="1" key="1">
    <citation type="submission" date="2020-04" db="EMBL/GenBank/DDBJ databases">
        <authorList>
            <person name="Chiriac C."/>
            <person name="Salcher M."/>
            <person name="Ghai R."/>
            <person name="Kavagutti S V."/>
        </authorList>
    </citation>
    <scope>NUCLEOTIDE SEQUENCE</scope>
</reference>
<protein>
    <submittedName>
        <fullName evidence="1">Uncharacterized protein</fullName>
    </submittedName>
</protein>
<evidence type="ECO:0000313" key="1">
    <source>
        <dbReference type="EMBL" id="CAB4133066.1"/>
    </source>
</evidence>
<sequence>MKISSVNKYDLVLHDVPLCAVCNKPVERVESMYDIARAAKRFRVYCHGDMEEAMLDDVTIEDSNSVRFGQAFIDKLPQPQLEKP</sequence>
<name>A0A6J5LIW5_9CAUD</name>
<organism evidence="1">
    <name type="scientific">uncultured Caudovirales phage</name>
    <dbReference type="NCBI Taxonomy" id="2100421"/>
    <lineage>
        <taxon>Viruses</taxon>
        <taxon>Duplodnaviria</taxon>
        <taxon>Heunggongvirae</taxon>
        <taxon>Uroviricota</taxon>
        <taxon>Caudoviricetes</taxon>
        <taxon>Peduoviridae</taxon>
        <taxon>Maltschvirus</taxon>
        <taxon>Maltschvirus maltsch</taxon>
    </lineage>
</organism>